<dbReference type="AlphaFoldDB" id="A0A0E9QA40"/>
<evidence type="ECO:0000313" key="1">
    <source>
        <dbReference type="EMBL" id="JAH13210.1"/>
    </source>
</evidence>
<proteinExistence type="predicted"/>
<name>A0A0E9QA40_ANGAN</name>
<organism evidence="1">
    <name type="scientific">Anguilla anguilla</name>
    <name type="common">European freshwater eel</name>
    <name type="synonym">Muraena anguilla</name>
    <dbReference type="NCBI Taxonomy" id="7936"/>
    <lineage>
        <taxon>Eukaryota</taxon>
        <taxon>Metazoa</taxon>
        <taxon>Chordata</taxon>
        <taxon>Craniata</taxon>
        <taxon>Vertebrata</taxon>
        <taxon>Euteleostomi</taxon>
        <taxon>Actinopterygii</taxon>
        <taxon>Neopterygii</taxon>
        <taxon>Teleostei</taxon>
        <taxon>Anguilliformes</taxon>
        <taxon>Anguillidae</taxon>
        <taxon>Anguilla</taxon>
    </lineage>
</organism>
<dbReference type="EMBL" id="GBXM01095367">
    <property type="protein sequence ID" value="JAH13210.1"/>
    <property type="molecule type" value="Transcribed_RNA"/>
</dbReference>
<protein>
    <submittedName>
        <fullName evidence="1">Uncharacterized protein</fullName>
    </submittedName>
</protein>
<reference evidence="1" key="1">
    <citation type="submission" date="2014-11" db="EMBL/GenBank/DDBJ databases">
        <authorList>
            <person name="Amaro Gonzalez C."/>
        </authorList>
    </citation>
    <scope>NUCLEOTIDE SEQUENCE</scope>
</reference>
<accession>A0A0E9QA40</accession>
<reference evidence="1" key="2">
    <citation type="journal article" date="2015" name="Fish Shellfish Immunol.">
        <title>Early steps in the European eel (Anguilla anguilla)-Vibrio vulnificus interaction in the gills: Role of the RtxA13 toxin.</title>
        <authorList>
            <person name="Callol A."/>
            <person name="Pajuelo D."/>
            <person name="Ebbesson L."/>
            <person name="Teles M."/>
            <person name="MacKenzie S."/>
            <person name="Amaro C."/>
        </authorList>
    </citation>
    <scope>NUCLEOTIDE SEQUENCE</scope>
</reference>
<sequence length="21" mass="2346">MQNQKACATCQTRTCQESSNL</sequence>